<evidence type="ECO:0000256" key="1">
    <source>
        <dbReference type="ARBA" id="ARBA00010634"/>
    </source>
</evidence>
<sequence length="285" mass="32030">MQNNNKFSRSLTVPLLLLILVVGGCATPKNNKESAEIPLGLQQGQPIPTSVSSTPDYIEDDGLFTEEDDDLFYDDSPTEIDNSDKISDPFYYFNMAMFHVNDKLYFWVLRPTAIGYKAITPQFFRVGVANFFHNIAMPIRFTSSLFQGDIKSTGTELGRFVVNSTVGLLGVMDPAAHYLDWQPNNQDMGLTLGKYGIGNGPYIVWPVFGPSTLRDSVGRGADYFLSPLTYLQPDKLSITVQAVDKVNATYFSLGDYEAFKQAYIDPYARMKEFYLEYRADKVAEE</sequence>
<dbReference type="AlphaFoldDB" id="A0A1L0A4X3"/>
<evidence type="ECO:0000256" key="3">
    <source>
        <dbReference type="SAM" id="SignalP"/>
    </source>
</evidence>
<keyword evidence="2 3" id="KW-0732">Signal</keyword>
<comment type="similarity">
    <text evidence="1">Belongs to the MlaA family.</text>
</comment>
<dbReference type="PANTHER" id="PTHR30035">
    <property type="entry name" value="LIPOPROTEIN VACJ-RELATED"/>
    <property type="match status" value="1"/>
</dbReference>
<feature type="chain" id="PRO_5010304349" evidence="3">
    <location>
        <begin position="27"/>
        <end position="285"/>
    </location>
</feature>
<dbReference type="PANTHER" id="PTHR30035:SF3">
    <property type="entry name" value="INTERMEMBRANE PHOSPHOLIPID TRANSPORT SYSTEM LIPOPROTEIN MLAA"/>
    <property type="match status" value="1"/>
</dbReference>
<dbReference type="GO" id="GO:0016020">
    <property type="term" value="C:membrane"/>
    <property type="evidence" value="ECO:0007669"/>
    <property type="project" value="InterPro"/>
</dbReference>
<dbReference type="PROSITE" id="PS51257">
    <property type="entry name" value="PROKAR_LIPOPROTEIN"/>
    <property type="match status" value="1"/>
</dbReference>
<dbReference type="EMBL" id="FPLD01000131">
    <property type="protein sequence ID" value="SGZ17714.1"/>
    <property type="molecule type" value="Genomic_DNA"/>
</dbReference>
<reference evidence="4 5" key="1">
    <citation type="submission" date="2016-11" db="EMBL/GenBank/DDBJ databases">
        <authorList>
            <person name="Jaros S."/>
            <person name="Januszkiewicz K."/>
            <person name="Wedrychowicz H."/>
        </authorList>
    </citation>
    <scope>NUCLEOTIDE SEQUENCE [LARGE SCALE GENOMIC DNA]</scope>
    <source>
        <strain evidence="4">NVI 5450</strain>
    </source>
</reference>
<name>A0A1L0A4X3_9GAMM</name>
<dbReference type="Pfam" id="PF04333">
    <property type="entry name" value="MlaA"/>
    <property type="match status" value="1"/>
</dbReference>
<protein>
    <submittedName>
        <fullName evidence="4">Uncharacterized protein</fullName>
    </submittedName>
</protein>
<dbReference type="Proteomes" id="UP000183794">
    <property type="component" value="Unassembled WGS sequence"/>
</dbReference>
<dbReference type="GO" id="GO:0120010">
    <property type="term" value="P:intermembrane phospholipid transfer"/>
    <property type="evidence" value="ECO:0007669"/>
    <property type="project" value="TreeGrafter"/>
</dbReference>
<accession>A0A1L0A4X3</accession>
<dbReference type="PRINTS" id="PR01805">
    <property type="entry name" value="VACJLIPOPROT"/>
</dbReference>
<feature type="signal peptide" evidence="3">
    <location>
        <begin position="1"/>
        <end position="26"/>
    </location>
</feature>
<organism evidence="4 5">
    <name type="scientific">Moritella viscosa</name>
    <dbReference type="NCBI Taxonomy" id="80854"/>
    <lineage>
        <taxon>Bacteria</taxon>
        <taxon>Pseudomonadati</taxon>
        <taxon>Pseudomonadota</taxon>
        <taxon>Gammaproteobacteria</taxon>
        <taxon>Alteromonadales</taxon>
        <taxon>Moritellaceae</taxon>
        <taxon>Moritella</taxon>
    </lineage>
</organism>
<proteinExistence type="inferred from homology"/>
<gene>
    <name evidence="4" type="ORF">NVI5450_4563</name>
</gene>
<dbReference type="InterPro" id="IPR007428">
    <property type="entry name" value="MlaA"/>
</dbReference>
<dbReference type="OrthoDB" id="9785326at2"/>
<evidence type="ECO:0000256" key="2">
    <source>
        <dbReference type="ARBA" id="ARBA00022729"/>
    </source>
</evidence>
<evidence type="ECO:0000313" key="5">
    <source>
        <dbReference type="Proteomes" id="UP000183794"/>
    </source>
</evidence>
<evidence type="ECO:0000313" key="4">
    <source>
        <dbReference type="EMBL" id="SGZ17714.1"/>
    </source>
</evidence>
<dbReference type="RefSeq" id="WP_082276000.1">
    <property type="nucleotide sequence ID" value="NZ_FPLD01000131.1"/>
</dbReference>